<dbReference type="InterPro" id="IPR050749">
    <property type="entry name" value="Glycosyl_Hydrolase_47"/>
</dbReference>
<dbReference type="InterPro" id="IPR036026">
    <property type="entry name" value="Seven-hairpin_glycosidases"/>
</dbReference>
<keyword evidence="13" id="KW-0326">Glycosidase</keyword>
<dbReference type="Gene3D" id="1.50.10.10">
    <property type="match status" value="1"/>
</dbReference>
<dbReference type="AlphaFoldDB" id="A0A0D0CHH2"/>
<dbReference type="GO" id="GO:0016020">
    <property type="term" value="C:membrane"/>
    <property type="evidence" value="ECO:0007669"/>
    <property type="project" value="InterPro"/>
</dbReference>
<feature type="disulfide bond" evidence="12">
    <location>
        <begin position="302"/>
        <end position="351"/>
    </location>
</feature>
<dbReference type="Proteomes" id="UP000053593">
    <property type="component" value="Unassembled WGS sequence"/>
</dbReference>
<name>A0A0D0CHH2_9AGAR</name>
<evidence type="ECO:0000256" key="7">
    <source>
        <dbReference type="ARBA" id="ARBA00023157"/>
    </source>
</evidence>
<dbReference type="GO" id="GO:0036503">
    <property type="term" value="P:ERAD pathway"/>
    <property type="evidence" value="ECO:0007669"/>
    <property type="project" value="UniProtKB-ARBA"/>
</dbReference>
<organism evidence="14 15">
    <name type="scientific">Collybiopsis luxurians FD-317 M1</name>
    <dbReference type="NCBI Taxonomy" id="944289"/>
    <lineage>
        <taxon>Eukaryota</taxon>
        <taxon>Fungi</taxon>
        <taxon>Dikarya</taxon>
        <taxon>Basidiomycota</taxon>
        <taxon>Agaricomycotina</taxon>
        <taxon>Agaricomycetes</taxon>
        <taxon>Agaricomycetidae</taxon>
        <taxon>Agaricales</taxon>
        <taxon>Marasmiineae</taxon>
        <taxon>Omphalotaceae</taxon>
        <taxon>Collybiopsis</taxon>
        <taxon>Collybiopsis luxurians</taxon>
    </lineage>
</organism>
<feature type="active site" evidence="10">
    <location>
        <position position="226"/>
    </location>
</feature>
<evidence type="ECO:0000313" key="15">
    <source>
        <dbReference type="Proteomes" id="UP000053593"/>
    </source>
</evidence>
<evidence type="ECO:0000256" key="8">
    <source>
        <dbReference type="ARBA" id="ARBA00047669"/>
    </source>
</evidence>
<sequence>MGADDEKKEAIVAAFKHAWNAYVRDAFGYDEYFPISGKGKNFTRGGGIGYTIVDAIDTMFLMGLESEYEVARRWIETELSFNHSNSAYSTFETTIRVLGGLLSAHYLTADPLYLYHASDLGNRLLGAFNSTSGLPQPTINLGEPDEPQYGYTTSPAEAGSLQLEFKYLSELTGNKSFWVKAERAIDVFREAQKDLGKSVKGLVPTRIRINAGTFQTSNIRLGSLADSYYEYLLKQYLQTNMQETVYQKMYDDAVDGIADNLLKRTPDEHLTFMAELNPQGARLSDLSSIDWVPGYRQEHLVCFLAGSLMLGAVTSGSRNGPHKVSVPPRPEELTSRGLRDWKMGIDFLEGCMSTHDTQTGLAPEIAQFRSVDDENYLHRRDWFIKGNRSPYEARYMLRPEIVESLFIAHRLTGDTRYREWAWSIFSSIEKHARIPTGGYATILDVDQLPVKWVDKQETFFLSETLKYLYLTFCDSDVLPLQDVVFNTEAHPLPLFHPR</sequence>
<proteinExistence type="inferred from homology"/>
<dbReference type="EC" id="3.2.1.-" evidence="13"/>
<evidence type="ECO:0000313" key="14">
    <source>
        <dbReference type="EMBL" id="KIK62084.1"/>
    </source>
</evidence>
<dbReference type="OrthoDB" id="8118055at2759"/>
<evidence type="ECO:0000256" key="11">
    <source>
        <dbReference type="PIRSR" id="PIRSR601382-2"/>
    </source>
</evidence>
<feature type="binding site" evidence="11">
    <location>
        <position position="487"/>
    </location>
    <ligand>
        <name>Ca(2+)</name>
        <dbReference type="ChEBI" id="CHEBI:29108"/>
    </ligand>
</feature>
<dbReference type="PRINTS" id="PR00747">
    <property type="entry name" value="GLYHDRLASE47"/>
</dbReference>
<dbReference type="Pfam" id="PF01532">
    <property type="entry name" value="Glyco_hydro_47"/>
    <property type="match status" value="1"/>
</dbReference>
<comment type="catalytic activity">
    <reaction evidence="9">
        <text>N(4)-(alpha-D-Man-(1-&gt;2)-alpha-D-Man-(1-&gt;2)-alpha-D-Man-(1-&gt;3)-[alpha-D-Man-(1-&gt;2)-alpha-D-Man-(1-&gt;3)-[alpha-D-Man-(1-&gt;2)-alpha-D-Man-(1-&gt;6)]-alpha-D-Man-(1-&gt;6)]-beta-D-Man-(1-&gt;4)-beta-D-GlcNAc-(1-&gt;4)-beta-D-GlcNAc)-L-asparaginyl-[protein] (N-glucan mannose isomer 9A1,2,3B1,2,3) + 4 H2O = N(4)-(alpha-D-Man-(1-&gt;3)-[alpha-D-Man-(1-&gt;3)-[alpha-D-Man-(1-&gt;6)]-alpha-D-Man-(1-&gt;6)]-beta-D-Man-(1-&gt;4)-beta-D-GlcNAc-(1-&gt;4)-beta-D-GlcNAc)-L-asparaginyl-[protein] (N-glucan mannose isomer 5A1,2) + 4 beta-D-mannose</text>
        <dbReference type="Rhea" id="RHEA:56008"/>
        <dbReference type="Rhea" id="RHEA-COMP:14356"/>
        <dbReference type="Rhea" id="RHEA-COMP:14367"/>
        <dbReference type="ChEBI" id="CHEBI:15377"/>
        <dbReference type="ChEBI" id="CHEBI:28563"/>
        <dbReference type="ChEBI" id="CHEBI:59087"/>
        <dbReference type="ChEBI" id="CHEBI:139493"/>
        <dbReference type="EC" id="3.2.1.113"/>
    </reaction>
</comment>
<comment type="pathway">
    <text evidence="2">Protein modification; protein glycosylation.</text>
</comment>
<evidence type="ECO:0000256" key="10">
    <source>
        <dbReference type="PIRSR" id="PIRSR601382-1"/>
    </source>
</evidence>
<evidence type="ECO:0000256" key="9">
    <source>
        <dbReference type="ARBA" id="ARBA00048605"/>
    </source>
</evidence>
<evidence type="ECO:0000256" key="5">
    <source>
        <dbReference type="ARBA" id="ARBA00022801"/>
    </source>
</evidence>
<dbReference type="GO" id="GO:0005975">
    <property type="term" value="P:carbohydrate metabolic process"/>
    <property type="evidence" value="ECO:0007669"/>
    <property type="project" value="InterPro"/>
</dbReference>
<comment type="catalytic activity">
    <reaction evidence="8">
        <text>N(4)-(alpha-D-Man-(1-&gt;2)-alpha-D-Man-(1-&gt;2)-alpha-D-Man-(1-&gt;3)-[alpha-D-Man-(1-&gt;3)-[alpha-D-Man-(1-&gt;2)-alpha-D-Man-(1-&gt;6)]-alpha-D-Man-(1-&gt;6)]-beta-D-Man-(1-&gt;4)-beta-D-GlcNAc-(1-&gt;4)-beta-D-GlcNAc)-L-asparaginyl-[protein] (N-glucan mannose isomer 8A1,2,3B1,3) + 3 H2O = N(4)-(alpha-D-Man-(1-&gt;3)-[alpha-D-Man-(1-&gt;3)-[alpha-D-Man-(1-&gt;6)]-alpha-D-Man-(1-&gt;6)]-beta-D-Man-(1-&gt;4)-beta-D-GlcNAc-(1-&gt;4)-beta-D-GlcNAc)-L-asparaginyl-[protein] (N-glucan mannose isomer 5A1,2) + 3 beta-D-mannose</text>
        <dbReference type="Rhea" id="RHEA:56028"/>
        <dbReference type="Rhea" id="RHEA-COMP:14358"/>
        <dbReference type="Rhea" id="RHEA-COMP:14367"/>
        <dbReference type="ChEBI" id="CHEBI:15377"/>
        <dbReference type="ChEBI" id="CHEBI:28563"/>
        <dbReference type="ChEBI" id="CHEBI:59087"/>
        <dbReference type="ChEBI" id="CHEBI:60628"/>
        <dbReference type="EC" id="3.2.1.113"/>
    </reaction>
</comment>
<feature type="active site" description="Proton donor" evidence="10">
    <location>
        <position position="92"/>
    </location>
</feature>
<keyword evidence="15" id="KW-1185">Reference proteome</keyword>
<keyword evidence="7 12" id="KW-1015">Disulfide bond</keyword>
<dbReference type="PANTHER" id="PTHR11742:SF55">
    <property type="entry name" value="ENDOPLASMIC RETICULUM MANNOSYL-OLIGOSACCHARIDE 1,2-ALPHA-MANNOSIDASE"/>
    <property type="match status" value="1"/>
</dbReference>
<dbReference type="GO" id="GO:0005509">
    <property type="term" value="F:calcium ion binding"/>
    <property type="evidence" value="ECO:0007669"/>
    <property type="project" value="InterPro"/>
</dbReference>
<keyword evidence="5 13" id="KW-0378">Hydrolase</keyword>
<comment type="cofactor">
    <cofactor evidence="1 11">
        <name>Ca(2+)</name>
        <dbReference type="ChEBI" id="CHEBI:29108"/>
    </cofactor>
</comment>
<dbReference type="SUPFAM" id="SSF48225">
    <property type="entry name" value="Seven-hairpin glycosidases"/>
    <property type="match status" value="1"/>
</dbReference>
<reference evidence="14 15" key="1">
    <citation type="submission" date="2014-04" db="EMBL/GenBank/DDBJ databases">
        <title>Evolutionary Origins and Diversification of the Mycorrhizal Mutualists.</title>
        <authorList>
            <consortium name="DOE Joint Genome Institute"/>
            <consortium name="Mycorrhizal Genomics Consortium"/>
            <person name="Kohler A."/>
            <person name="Kuo A."/>
            <person name="Nagy L.G."/>
            <person name="Floudas D."/>
            <person name="Copeland A."/>
            <person name="Barry K.W."/>
            <person name="Cichocki N."/>
            <person name="Veneault-Fourrey C."/>
            <person name="LaButti K."/>
            <person name="Lindquist E.A."/>
            <person name="Lipzen A."/>
            <person name="Lundell T."/>
            <person name="Morin E."/>
            <person name="Murat C."/>
            <person name="Riley R."/>
            <person name="Ohm R."/>
            <person name="Sun H."/>
            <person name="Tunlid A."/>
            <person name="Henrissat B."/>
            <person name="Grigoriev I.V."/>
            <person name="Hibbett D.S."/>
            <person name="Martin F."/>
        </authorList>
    </citation>
    <scope>NUCLEOTIDE SEQUENCE [LARGE SCALE GENOMIC DNA]</scope>
    <source>
        <strain evidence="14 15">FD-317 M1</strain>
    </source>
</reference>
<evidence type="ECO:0000256" key="3">
    <source>
        <dbReference type="ARBA" id="ARBA00007658"/>
    </source>
</evidence>
<feature type="active site" evidence="10">
    <location>
        <position position="400"/>
    </location>
</feature>
<dbReference type="PANTHER" id="PTHR11742">
    <property type="entry name" value="MANNOSYL-OLIGOSACCHARIDE ALPHA-1,2-MANNOSIDASE-RELATED"/>
    <property type="match status" value="1"/>
</dbReference>
<dbReference type="EMBL" id="KN834769">
    <property type="protein sequence ID" value="KIK62084.1"/>
    <property type="molecule type" value="Genomic_DNA"/>
</dbReference>
<evidence type="ECO:0000256" key="2">
    <source>
        <dbReference type="ARBA" id="ARBA00004922"/>
    </source>
</evidence>
<dbReference type="InterPro" id="IPR001382">
    <property type="entry name" value="Glyco_hydro_47"/>
</dbReference>
<evidence type="ECO:0000256" key="1">
    <source>
        <dbReference type="ARBA" id="ARBA00001913"/>
    </source>
</evidence>
<evidence type="ECO:0000256" key="6">
    <source>
        <dbReference type="ARBA" id="ARBA00022837"/>
    </source>
</evidence>
<accession>A0A0D0CHH2</accession>
<keyword evidence="4 11" id="KW-0479">Metal-binding</keyword>
<evidence type="ECO:0000256" key="12">
    <source>
        <dbReference type="PIRSR" id="PIRSR601382-3"/>
    </source>
</evidence>
<dbReference type="HOGENOM" id="CLU_003818_3_0_1"/>
<evidence type="ECO:0000256" key="4">
    <source>
        <dbReference type="ARBA" id="ARBA00022723"/>
    </source>
</evidence>
<keyword evidence="6 11" id="KW-0106">Calcium</keyword>
<dbReference type="GO" id="GO:0005783">
    <property type="term" value="C:endoplasmic reticulum"/>
    <property type="evidence" value="ECO:0007669"/>
    <property type="project" value="TreeGrafter"/>
</dbReference>
<dbReference type="InterPro" id="IPR012341">
    <property type="entry name" value="6hp_glycosidase-like_sf"/>
</dbReference>
<evidence type="ECO:0000256" key="13">
    <source>
        <dbReference type="RuleBase" id="RU361193"/>
    </source>
</evidence>
<gene>
    <name evidence="14" type="ORF">GYMLUDRAFT_165442</name>
</gene>
<dbReference type="GO" id="GO:0004571">
    <property type="term" value="F:mannosyl-oligosaccharide 1,2-alpha-mannosidase activity"/>
    <property type="evidence" value="ECO:0007669"/>
    <property type="project" value="UniProtKB-EC"/>
</dbReference>
<comment type="similarity">
    <text evidence="3 13">Belongs to the glycosyl hydrolase 47 family.</text>
</comment>
<feature type="active site" description="Proton donor" evidence="10">
    <location>
        <position position="364"/>
    </location>
</feature>
<protein>
    <recommendedName>
        <fullName evidence="13">alpha-1,2-Mannosidase</fullName>
        <ecNumber evidence="13">3.2.1.-</ecNumber>
    </recommendedName>
</protein>